<evidence type="ECO:0000313" key="9">
    <source>
        <dbReference type="EMBL" id="RAK26130.1"/>
    </source>
</evidence>
<reference evidence="9 10" key="1">
    <citation type="submission" date="2018-06" db="EMBL/GenBank/DDBJ databases">
        <title>Genomic Encyclopedia of Type Strains, Phase IV (KMG-IV): sequencing the most valuable type-strain genomes for metagenomic binning, comparative biology and taxonomic classification.</title>
        <authorList>
            <person name="Goeker M."/>
        </authorList>
    </citation>
    <scope>NUCLEOTIDE SEQUENCE [LARGE SCALE GENOMIC DNA]</scope>
    <source>
        <strain evidence="9 10">DSM 26720</strain>
    </source>
</reference>
<comment type="caution">
    <text evidence="9">The sequence shown here is derived from an EMBL/GenBank/DDBJ whole genome shotgun (WGS) entry which is preliminary data.</text>
</comment>
<dbReference type="SUPFAM" id="SSF46785">
    <property type="entry name" value="Winged helix' DNA-binding domain"/>
    <property type="match status" value="1"/>
</dbReference>
<evidence type="ECO:0000256" key="2">
    <source>
        <dbReference type="ARBA" id="ARBA00022491"/>
    </source>
</evidence>
<dbReference type="GO" id="GO:1900376">
    <property type="term" value="P:regulation of secondary metabolite biosynthetic process"/>
    <property type="evidence" value="ECO:0007669"/>
    <property type="project" value="TreeGrafter"/>
</dbReference>
<evidence type="ECO:0000256" key="4">
    <source>
        <dbReference type="ARBA" id="ARBA00023015"/>
    </source>
</evidence>
<dbReference type="EMBL" id="QLMK01000015">
    <property type="protein sequence ID" value="RAK26130.1"/>
    <property type="molecule type" value="Genomic_DNA"/>
</dbReference>
<keyword evidence="8" id="KW-0408">Iron</keyword>
<comment type="similarity">
    <text evidence="1">Belongs to the Fur family.</text>
</comment>
<keyword evidence="10" id="KW-1185">Reference proteome</keyword>
<evidence type="ECO:0000256" key="3">
    <source>
        <dbReference type="ARBA" id="ARBA00022833"/>
    </source>
</evidence>
<evidence type="ECO:0000256" key="8">
    <source>
        <dbReference type="PIRSR" id="PIRSR602481-2"/>
    </source>
</evidence>
<dbReference type="InterPro" id="IPR043135">
    <property type="entry name" value="Fur_C"/>
</dbReference>
<evidence type="ECO:0000256" key="5">
    <source>
        <dbReference type="ARBA" id="ARBA00023125"/>
    </source>
</evidence>
<feature type="binding site" evidence="7">
    <location>
        <position position="140"/>
    </location>
    <ligand>
        <name>Zn(2+)</name>
        <dbReference type="ChEBI" id="CHEBI:29105"/>
    </ligand>
</feature>
<dbReference type="Gene3D" id="3.30.1490.190">
    <property type="match status" value="1"/>
</dbReference>
<dbReference type="GO" id="GO:0045892">
    <property type="term" value="P:negative regulation of DNA-templated transcription"/>
    <property type="evidence" value="ECO:0007669"/>
    <property type="project" value="TreeGrafter"/>
</dbReference>
<keyword evidence="6" id="KW-0804">Transcription</keyword>
<dbReference type="PANTHER" id="PTHR33202">
    <property type="entry name" value="ZINC UPTAKE REGULATION PROTEIN"/>
    <property type="match status" value="1"/>
</dbReference>
<comment type="cofactor">
    <cofactor evidence="8">
        <name>Mn(2+)</name>
        <dbReference type="ChEBI" id="CHEBI:29035"/>
    </cofactor>
    <cofactor evidence="8">
        <name>Fe(2+)</name>
        <dbReference type="ChEBI" id="CHEBI:29033"/>
    </cofactor>
    <text evidence="8">Binds 1 Mn(2+) or Fe(2+) ion per subunit.</text>
</comment>
<organism evidence="9 10">
    <name type="scientific">Falsochrobactrum ovis</name>
    <dbReference type="NCBI Taxonomy" id="1293442"/>
    <lineage>
        <taxon>Bacteria</taxon>
        <taxon>Pseudomonadati</taxon>
        <taxon>Pseudomonadota</taxon>
        <taxon>Alphaproteobacteria</taxon>
        <taxon>Hyphomicrobiales</taxon>
        <taxon>Brucellaceae</taxon>
        <taxon>Falsochrobactrum</taxon>
    </lineage>
</organism>
<comment type="cofactor">
    <cofactor evidence="7">
        <name>Zn(2+)</name>
        <dbReference type="ChEBI" id="CHEBI:29105"/>
    </cofactor>
    <text evidence="7">Binds 1 zinc ion per subunit.</text>
</comment>
<dbReference type="InterPro" id="IPR036388">
    <property type="entry name" value="WH-like_DNA-bd_sf"/>
</dbReference>
<evidence type="ECO:0000256" key="1">
    <source>
        <dbReference type="ARBA" id="ARBA00007957"/>
    </source>
</evidence>
<dbReference type="InterPro" id="IPR002481">
    <property type="entry name" value="FUR"/>
</dbReference>
<keyword evidence="2" id="KW-0678">Repressor</keyword>
<dbReference type="GO" id="GO:0008270">
    <property type="term" value="F:zinc ion binding"/>
    <property type="evidence" value="ECO:0007669"/>
    <property type="project" value="TreeGrafter"/>
</dbReference>
<evidence type="ECO:0000256" key="7">
    <source>
        <dbReference type="PIRSR" id="PIRSR602481-1"/>
    </source>
</evidence>
<evidence type="ECO:0000313" key="10">
    <source>
        <dbReference type="Proteomes" id="UP000249453"/>
    </source>
</evidence>
<keyword evidence="7" id="KW-0479">Metal-binding</keyword>
<keyword evidence="4" id="KW-0805">Transcription regulation</keyword>
<keyword evidence="3 7" id="KW-0862">Zinc</keyword>
<feature type="binding site" evidence="7">
    <location>
        <position position="100"/>
    </location>
    <ligand>
        <name>Zn(2+)</name>
        <dbReference type="ChEBI" id="CHEBI:29105"/>
    </ligand>
</feature>
<evidence type="ECO:0000256" key="6">
    <source>
        <dbReference type="ARBA" id="ARBA00023163"/>
    </source>
</evidence>
<gene>
    <name evidence="9" type="ORF">C7374_1154</name>
</gene>
<proteinExistence type="inferred from homology"/>
<dbReference type="GO" id="GO:0000976">
    <property type="term" value="F:transcription cis-regulatory region binding"/>
    <property type="evidence" value="ECO:0007669"/>
    <property type="project" value="TreeGrafter"/>
</dbReference>
<name>A0A364JSJ5_9HYPH</name>
<feature type="binding site" evidence="7">
    <location>
        <position position="97"/>
    </location>
    <ligand>
        <name>Zn(2+)</name>
        <dbReference type="ChEBI" id="CHEBI:29105"/>
    </ligand>
</feature>
<accession>A0A364JSJ5</accession>
<dbReference type="Gene3D" id="1.10.10.10">
    <property type="entry name" value="Winged helix-like DNA-binding domain superfamily/Winged helix DNA-binding domain"/>
    <property type="match status" value="1"/>
</dbReference>
<keyword evidence="5" id="KW-0238">DNA-binding</keyword>
<dbReference type="Proteomes" id="UP000249453">
    <property type="component" value="Unassembled WGS sequence"/>
</dbReference>
<dbReference type="GO" id="GO:0003700">
    <property type="term" value="F:DNA-binding transcription factor activity"/>
    <property type="evidence" value="ECO:0007669"/>
    <property type="project" value="InterPro"/>
</dbReference>
<dbReference type="InterPro" id="IPR036390">
    <property type="entry name" value="WH_DNA-bd_sf"/>
</dbReference>
<protein>
    <submittedName>
        <fullName evidence="9">Fur family zinc uptake transcriptional regulator</fullName>
    </submittedName>
</protein>
<dbReference type="AlphaFoldDB" id="A0A364JSJ5"/>
<sequence>MDPWTMNNHRQHHASPELTRNQTLVFDVLSKAEGPLSAYTILDQLRGDGFRAPLQVYRALEKLLDYGMIHRLESLNAFVACAHPQCHNHDLIAFAICDQCGQITEFSDTAIENLVSAWGLQNGFETNKTTLELRGLCKKCTEH</sequence>
<dbReference type="Pfam" id="PF01475">
    <property type="entry name" value="FUR"/>
    <property type="match status" value="1"/>
</dbReference>
<feature type="binding site" evidence="8">
    <location>
        <position position="112"/>
    </location>
    <ligand>
        <name>Fe cation</name>
        <dbReference type="ChEBI" id="CHEBI:24875"/>
    </ligand>
</feature>
<dbReference type="GO" id="GO:0005829">
    <property type="term" value="C:cytosol"/>
    <property type="evidence" value="ECO:0007669"/>
    <property type="project" value="TreeGrafter"/>
</dbReference>
<dbReference type="PANTHER" id="PTHR33202:SF6">
    <property type="entry name" value="ZINC UPTAKE REGULATION PROTEIN"/>
    <property type="match status" value="1"/>
</dbReference>
<feature type="binding site" evidence="7">
    <location>
        <position position="137"/>
    </location>
    <ligand>
        <name>Zn(2+)</name>
        <dbReference type="ChEBI" id="CHEBI:29105"/>
    </ligand>
</feature>